<reference evidence="2 3" key="1">
    <citation type="submission" date="2021-01" db="EMBL/GenBank/DDBJ databases">
        <title>Genomic Encyclopedia of Type Strains, Phase IV (KMG-IV): sequencing the most valuable type-strain genomes for metagenomic binning, comparative biology and taxonomic classification.</title>
        <authorList>
            <person name="Goeker M."/>
        </authorList>
    </citation>
    <scope>NUCLEOTIDE SEQUENCE [LARGE SCALE GENOMIC DNA]</scope>
    <source>
        <strain evidence="2 3">DSM 25540</strain>
    </source>
</reference>
<evidence type="ECO:0000313" key="3">
    <source>
        <dbReference type="Proteomes" id="UP000741863"/>
    </source>
</evidence>
<protein>
    <submittedName>
        <fullName evidence="2">3-oxoacyl-[acyl-carrier protein] reductase</fullName>
        <ecNumber evidence="2">1.1.1.100</ecNumber>
    </submittedName>
</protein>
<dbReference type="GO" id="GO:0004316">
    <property type="term" value="F:3-oxoacyl-[acyl-carrier-protein] reductase (NADPH) activity"/>
    <property type="evidence" value="ECO:0007669"/>
    <property type="project" value="UniProtKB-EC"/>
</dbReference>
<dbReference type="EMBL" id="JAFBEC010000002">
    <property type="protein sequence ID" value="MBM7631826.1"/>
    <property type="molecule type" value="Genomic_DNA"/>
</dbReference>
<dbReference type="EC" id="1.1.1.100" evidence="2"/>
<organism evidence="2 3">
    <name type="scientific">Geomicrobium sediminis</name>
    <dbReference type="NCBI Taxonomy" id="1347788"/>
    <lineage>
        <taxon>Bacteria</taxon>
        <taxon>Bacillati</taxon>
        <taxon>Bacillota</taxon>
        <taxon>Bacilli</taxon>
        <taxon>Bacillales</taxon>
        <taxon>Geomicrobium</taxon>
    </lineage>
</organism>
<evidence type="ECO:0000256" key="1">
    <source>
        <dbReference type="ARBA" id="ARBA00006484"/>
    </source>
</evidence>
<dbReference type="PANTHER" id="PTHR42879">
    <property type="entry name" value="3-OXOACYL-(ACYL-CARRIER-PROTEIN) REDUCTASE"/>
    <property type="match status" value="1"/>
</dbReference>
<dbReference type="PROSITE" id="PS00061">
    <property type="entry name" value="ADH_SHORT"/>
    <property type="match status" value="1"/>
</dbReference>
<comment type="similarity">
    <text evidence="1">Belongs to the short-chain dehydrogenases/reductases (SDR) family.</text>
</comment>
<dbReference type="Gene3D" id="3.40.50.720">
    <property type="entry name" value="NAD(P)-binding Rossmann-like Domain"/>
    <property type="match status" value="1"/>
</dbReference>
<gene>
    <name evidence="2" type="ORF">JOD17_000918</name>
</gene>
<dbReference type="InterPro" id="IPR002347">
    <property type="entry name" value="SDR_fam"/>
</dbReference>
<comment type="caution">
    <text evidence="2">The sequence shown here is derived from an EMBL/GenBank/DDBJ whole genome shotgun (WGS) entry which is preliminary data.</text>
</comment>
<dbReference type="PANTHER" id="PTHR42879:SF2">
    <property type="entry name" value="3-OXOACYL-[ACYL-CARRIER-PROTEIN] REDUCTASE FABG"/>
    <property type="match status" value="1"/>
</dbReference>
<dbReference type="CDD" id="cd05233">
    <property type="entry name" value="SDR_c"/>
    <property type="match status" value="1"/>
</dbReference>
<dbReference type="InterPro" id="IPR050259">
    <property type="entry name" value="SDR"/>
</dbReference>
<dbReference type="InterPro" id="IPR020904">
    <property type="entry name" value="Sc_DH/Rdtase_CS"/>
</dbReference>
<dbReference type="RefSeq" id="WP_204695873.1">
    <property type="nucleotide sequence ID" value="NZ_JAFBEC010000002.1"/>
</dbReference>
<evidence type="ECO:0000313" key="2">
    <source>
        <dbReference type="EMBL" id="MBM7631826.1"/>
    </source>
</evidence>
<dbReference type="PRINTS" id="PR00081">
    <property type="entry name" value="GDHRDH"/>
</dbReference>
<accession>A0ABS2P8Z3</accession>
<dbReference type="PRINTS" id="PR00080">
    <property type="entry name" value="SDRFAMILY"/>
</dbReference>
<dbReference type="SUPFAM" id="SSF51735">
    <property type="entry name" value="NAD(P)-binding Rossmann-fold domains"/>
    <property type="match status" value="1"/>
</dbReference>
<dbReference type="Pfam" id="PF13561">
    <property type="entry name" value="adh_short_C2"/>
    <property type="match status" value="1"/>
</dbReference>
<proteinExistence type="inferred from homology"/>
<keyword evidence="2" id="KW-0560">Oxidoreductase</keyword>
<name>A0ABS2P8Z3_9BACL</name>
<sequence>MKHALITAGSKGLGKQVTEAFIKKGYSVTVSYRSDYASVLRLREELGIDEKQLFAVQADVTNREDVISLVQQANETFGRLDVLVNNAGPYIFERKKLYDYEPSEWHAMIEGNLSSMFYLLKEALPIMRKQRYGRIIAYGFQDVGNAPAWLYRSAYGAAKAGLASLIKSVAVEEAEYGITANMVCPGKIVGDMKEASIETGKMHQDDETPIGRPGTGGDIARTVMFLADEHADLVTGAIIEVTGGVDVLHQNRHE</sequence>
<dbReference type="InterPro" id="IPR036291">
    <property type="entry name" value="NAD(P)-bd_dom_sf"/>
</dbReference>
<keyword evidence="3" id="KW-1185">Reference proteome</keyword>
<dbReference type="Proteomes" id="UP000741863">
    <property type="component" value="Unassembled WGS sequence"/>
</dbReference>